<feature type="domain" description="Exonuclease" evidence="4">
    <location>
        <begin position="106"/>
        <end position="291"/>
    </location>
</feature>
<keyword evidence="1" id="KW-0540">Nuclease</keyword>
<dbReference type="STRING" id="1088818.A0A2I0AU95"/>
<dbReference type="InterPro" id="IPR051274">
    <property type="entry name" value="3-5_Exoribonuclease"/>
</dbReference>
<evidence type="ECO:0000256" key="1">
    <source>
        <dbReference type="ARBA" id="ARBA00022722"/>
    </source>
</evidence>
<dbReference type="EMBL" id="KZ451950">
    <property type="protein sequence ID" value="PKA59102.1"/>
    <property type="molecule type" value="Genomic_DNA"/>
</dbReference>
<dbReference type="SMART" id="SM00479">
    <property type="entry name" value="EXOIII"/>
    <property type="match status" value="1"/>
</dbReference>
<gene>
    <name evidence="5" type="ORF">AXF42_Ash001195</name>
</gene>
<dbReference type="InterPro" id="IPR036397">
    <property type="entry name" value="RNaseH_sf"/>
</dbReference>
<name>A0A2I0AU95_9ASPA</name>
<dbReference type="CDD" id="cd06133">
    <property type="entry name" value="ERI-1_3'hExo_like"/>
    <property type="match status" value="1"/>
</dbReference>
<dbReference type="InterPro" id="IPR013520">
    <property type="entry name" value="Ribonucl_H"/>
</dbReference>
<protein>
    <submittedName>
        <fullName evidence="5">Putative exonuclease domain-containing protein</fullName>
    </submittedName>
</protein>
<dbReference type="OrthoDB" id="448399at2759"/>
<dbReference type="GO" id="GO:0000175">
    <property type="term" value="F:3'-5'-RNA exonuclease activity"/>
    <property type="evidence" value="ECO:0007669"/>
    <property type="project" value="InterPro"/>
</dbReference>
<dbReference type="PANTHER" id="PTHR23044:SF61">
    <property type="entry name" value="3'-5' EXORIBONUCLEASE 1-RELATED"/>
    <property type="match status" value="1"/>
</dbReference>
<dbReference type="InterPro" id="IPR012337">
    <property type="entry name" value="RNaseH-like_sf"/>
</dbReference>
<dbReference type="PANTHER" id="PTHR23044">
    <property type="entry name" value="3'-5' EXONUCLEASE ERI1-RELATED"/>
    <property type="match status" value="1"/>
</dbReference>
<accession>A0A2I0AU95</accession>
<dbReference type="Gene3D" id="3.30.420.10">
    <property type="entry name" value="Ribonuclease H-like superfamily/Ribonuclease H"/>
    <property type="match status" value="1"/>
</dbReference>
<reference evidence="5 6" key="1">
    <citation type="journal article" date="2017" name="Nature">
        <title>The Apostasia genome and the evolution of orchids.</title>
        <authorList>
            <person name="Zhang G.Q."/>
            <person name="Liu K.W."/>
            <person name="Li Z."/>
            <person name="Lohaus R."/>
            <person name="Hsiao Y.Y."/>
            <person name="Niu S.C."/>
            <person name="Wang J.Y."/>
            <person name="Lin Y.C."/>
            <person name="Xu Q."/>
            <person name="Chen L.J."/>
            <person name="Yoshida K."/>
            <person name="Fujiwara S."/>
            <person name="Wang Z.W."/>
            <person name="Zhang Y.Q."/>
            <person name="Mitsuda N."/>
            <person name="Wang M."/>
            <person name="Liu G.H."/>
            <person name="Pecoraro L."/>
            <person name="Huang H.X."/>
            <person name="Xiao X.J."/>
            <person name="Lin M."/>
            <person name="Wu X.Y."/>
            <person name="Wu W.L."/>
            <person name="Chen Y.Y."/>
            <person name="Chang S.B."/>
            <person name="Sakamoto S."/>
            <person name="Ohme-Takagi M."/>
            <person name="Yagi M."/>
            <person name="Zeng S.J."/>
            <person name="Shen C.Y."/>
            <person name="Yeh C.M."/>
            <person name="Luo Y.B."/>
            <person name="Tsai W.C."/>
            <person name="Van de Peer Y."/>
            <person name="Liu Z.J."/>
        </authorList>
    </citation>
    <scope>NUCLEOTIDE SEQUENCE [LARGE SCALE GENOMIC DNA]</scope>
    <source>
        <strain evidence="6">cv. Shenzhen</strain>
        <tissue evidence="5">Stem</tissue>
    </source>
</reference>
<dbReference type="Proteomes" id="UP000236161">
    <property type="component" value="Unassembled WGS sequence"/>
</dbReference>
<evidence type="ECO:0000313" key="6">
    <source>
        <dbReference type="Proteomes" id="UP000236161"/>
    </source>
</evidence>
<dbReference type="Pfam" id="PF00929">
    <property type="entry name" value="RNase_T"/>
    <property type="match status" value="1"/>
</dbReference>
<sequence length="315" mass="36285">MARVRVSLSPLLFVRSNVSPPQTLPSITSRKLTVSASFMSRNSAIETEAASLRTGGWKPMCLYFTQGKCTKMNDASHLEQFSHNYVMDSQLNAFKLNNLKPQDLEYLLVLDLEGKVEIIEFPVVMIGTRTMEFIDSFHRFVRPTAMSEEKARQYIEGKYGKLGVDRVWHDTAVPFKNVLVEFETWLTKHQLWEKETGGSLHQAAFVTCGNWDLKTKVFQQCKTSRIKIPSYFMEWINIKDIYLNFYKRRATGMMTMMRELGIPMRGSHHLGIDDTRNITRVLQRLLADGASLQVTARRSISDPNNVNFLFKNRIV</sequence>
<keyword evidence="3 5" id="KW-0269">Exonuclease</keyword>
<dbReference type="InterPro" id="IPR047201">
    <property type="entry name" value="ERI-1_3'hExo-like"/>
</dbReference>
<dbReference type="AlphaFoldDB" id="A0A2I0AU95"/>
<dbReference type="SUPFAM" id="SSF53098">
    <property type="entry name" value="Ribonuclease H-like"/>
    <property type="match status" value="1"/>
</dbReference>
<dbReference type="GO" id="GO:0003676">
    <property type="term" value="F:nucleic acid binding"/>
    <property type="evidence" value="ECO:0007669"/>
    <property type="project" value="InterPro"/>
</dbReference>
<evidence type="ECO:0000256" key="2">
    <source>
        <dbReference type="ARBA" id="ARBA00022801"/>
    </source>
</evidence>
<evidence type="ECO:0000259" key="4">
    <source>
        <dbReference type="SMART" id="SM00479"/>
    </source>
</evidence>
<evidence type="ECO:0000313" key="5">
    <source>
        <dbReference type="EMBL" id="PKA59102.1"/>
    </source>
</evidence>
<proteinExistence type="predicted"/>
<keyword evidence="6" id="KW-1185">Reference proteome</keyword>
<evidence type="ECO:0000256" key="3">
    <source>
        <dbReference type="ARBA" id="ARBA00022839"/>
    </source>
</evidence>
<organism evidence="5 6">
    <name type="scientific">Apostasia shenzhenica</name>
    <dbReference type="NCBI Taxonomy" id="1088818"/>
    <lineage>
        <taxon>Eukaryota</taxon>
        <taxon>Viridiplantae</taxon>
        <taxon>Streptophyta</taxon>
        <taxon>Embryophyta</taxon>
        <taxon>Tracheophyta</taxon>
        <taxon>Spermatophyta</taxon>
        <taxon>Magnoliopsida</taxon>
        <taxon>Liliopsida</taxon>
        <taxon>Asparagales</taxon>
        <taxon>Orchidaceae</taxon>
        <taxon>Apostasioideae</taxon>
        <taxon>Apostasia</taxon>
    </lineage>
</organism>
<keyword evidence="2" id="KW-0378">Hydrolase</keyword>